<evidence type="ECO:0000256" key="1">
    <source>
        <dbReference type="ARBA" id="ARBA00004651"/>
    </source>
</evidence>
<accession>A0A6A7ZEY2</accession>
<name>A0A6A7ZEY2_9PSED</name>
<dbReference type="EMBL" id="WIVV01000149">
    <property type="protein sequence ID" value="MQU45284.1"/>
    <property type="molecule type" value="Genomic_DNA"/>
</dbReference>
<dbReference type="GO" id="GO:0010041">
    <property type="term" value="P:response to iron(III) ion"/>
    <property type="evidence" value="ECO:0007669"/>
    <property type="project" value="TreeGrafter"/>
</dbReference>
<gene>
    <name evidence="9" type="ORF">GHO28_22695</name>
</gene>
<dbReference type="Proteomes" id="UP000466863">
    <property type="component" value="Unassembled WGS sequence"/>
</dbReference>
<dbReference type="PANTHER" id="PTHR33908:SF3">
    <property type="entry name" value="UNDECAPRENYL PHOSPHATE-ALPHA-4-AMINO-4-DEOXY-L-ARABINOSE ARABINOSYL TRANSFERASE"/>
    <property type="match status" value="1"/>
</dbReference>
<dbReference type="AlphaFoldDB" id="A0A6A7ZEY2"/>
<evidence type="ECO:0000256" key="4">
    <source>
        <dbReference type="ARBA" id="ARBA00022679"/>
    </source>
</evidence>
<evidence type="ECO:0000256" key="7">
    <source>
        <dbReference type="ARBA" id="ARBA00023136"/>
    </source>
</evidence>
<organism evidence="9 10">
    <name type="scientific">Pseudomonas helleri</name>
    <dbReference type="NCBI Taxonomy" id="1608996"/>
    <lineage>
        <taxon>Bacteria</taxon>
        <taxon>Pseudomonadati</taxon>
        <taxon>Pseudomonadota</taxon>
        <taxon>Gammaproteobacteria</taxon>
        <taxon>Pseudomonadales</taxon>
        <taxon>Pseudomonadaceae</taxon>
        <taxon>Pseudomonas</taxon>
    </lineage>
</organism>
<keyword evidence="4" id="KW-0808">Transferase</keyword>
<reference evidence="9 10" key="1">
    <citation type="submission" date="2019-10" db="EMBL/GenBank/DDBJ databases">
        <title>Evaluation of single-gene subtyping targets for Pseudomonas.</title>
        <authorList>
            <person name="Reichler S.J."/>
            <person name="Orsi R.H."/>
            <person name="Wiedmann M."/>
            <person name="Martin N.H."/>
            <person name="Murphy S.I."/>
        </authorList>
    </citation>
    <scope>NUCLEOTIDE SEQUENCE [LARGE SCALE GENOMIC DNA]</scope>
    <source>
        <strain evidence="9 10">FSL R10-1876</strain>
    </source>
</reference>
<dbReference type="PANTHER" id="PTHR33908">
    <property type="entry name" value="MANNOSYLTRANSFERASE YKCB-RELATED"/>
    <property type="match status" value="1"/>
</dbReference>
<evidence type="ECO:0000259" key="8">
    <source>
        <dbReference type="Pfam" id="PF13231"/>
    </source>
</evidence>
<keyword evidence="6" id="KW-1133">Transmembrane helix</keyword>
<comment type="caution">
    <text evidence="9">The sequence shown here is derived from an EMBL/GenBank/DDBJ whole genome shotgun (WGS) entry which is preliminary data.</text>
</comment>
<keyword evidence="7" id="KW-0472">Membrane</keyword>
<evidence type="ECO:0000256" key="5">
    <source>
        <dbReference type="ARBA" id="ARBA00022692"/>
    </source>
</evidence>
<dbReference type="RefSeq" id="WP_153333612.1">
    <property type="nucleotide sequence ID" value="NZ_CP181271.1"/>
</dbReference>
<keyword evidence="5" id="KW-0812">Transmembrane</keyword>
<dbReference type="InterPro" id="IPR050297">
    <property type="entry name" value="LipidA_mod_glycosyltrf_83"/>
</dbReference>
<keyword evidence="2" id="KW-1003">Cell membrane</keyword>
<evidence type="ECO:0000313" key="10">
    <source>
        <dbReference type="Proteomes" id="UP000466863"/>
    </source>
</evidence>
<comment type="subcellular location">
    <subcellularLocation>
        <location evidence="1">Cell membrane</location>
        <topology evidence="1">Multi-pass membrane protein</topology>
    </subcellularLocation>
</comment>
<dbReference type="GO" id="GO:0005886">
    <property type="term" value="C:plasma membrane"/>
    <property type="evidence" value="ECO:0007669"/>
    <property type="project" value="UniProtKB-SubCell"/>
</dbReference>
<protein>
    <recommendedName>
        <fullName evidence="8">Glycosyltransferase RgtA/B/C/D-like domain-containing protein</fullName>
    </recommendedName>
</protein>
<evidence type="ECO:0000256" key="2">
    <source>
        <dbReference type="ARBA" id="ARBA00022475"/>
    </source>
</evidence>
<feature type="domain" description="Glycosyltransferase RgtA/B/C/D-like" evidence="8">
    <location>
        <begin position="80"/>
        <end position="242"/>
    </location>
</feature>
<dbReference type="GO" id="GO:0009103">
    <property type="term" value="P:lipopolysaccharide biosynthetic process"/>
    <property type="evidence" value="ECO:0007669"/>
    <property type="project" value="TreeGrafter"/>
</dbReference>
<evidence type="ECO:0000256" key="6">
    <source>
        <dbReference type="ARBA" id="ARBA00022989"/>
    </source>
</evidence>
<dbReference type="InterPro" id="IPR038731">
    <property type="entry name" value="RgtA/B/C-like"/>
</dbReference>
<evidence type="ECO:0000313" key="9">
    <source>
        <dbReference type="EMBL" id="MQU45284.1"/>
    </source>
</evidence>
<evidence type="ECO:0000256" key="3">
    <source>
        <dbReference type="ARBA" id="ARBA00022676"/>
    </source>
</evidence>
<dbReference type="Pfam" id="PF13231">
    <property type="entry name" value="PMT_2"/>
    <property type="match status" value="1"/>
</dbReference>
<sequence length="540" mass="60092">MGVLSNSDVDEQLFQRPEPSRNALTRLFLQPWLWCILLVATAVRFYGSTSSSIWCDEGSSLMLSNYSLSGIWFHAAHDVHPLLYFMLLHGWMGVFGDSLASIRALSVLPGIATVFLGMWLVRLVATQRAALLAGILLALLPTAVRYSQEVRMYSLLGMWLIGATIALVYWVKNPDKTRYLAVYAALMTAAFYTHYFAAFCVMAHWLYLLLLSTRHSAAGNVIKRPTWWLANTGIVILFLPWLPGLVDLLQHMHELKAGGDVGWEPPVDARSLPAMVWQLLTQDEGDTLPWPVFWLAPLALFAGVIWIAVRDASPYKFHALIAIYTLLPILAIYALSFISPMFIERYVSFAALGLPLLVAIAVDRLLVHKRVIAIAVLVLFMGVESVGLCSNFSSDADHFDQLVEHVNQQFLPGDRIIVSDLFWYFSYVYYNKTPAQPMLYTPPTPDGVSGRPTAYGFGTLVNEDGAKIYVDHLADLPATSGRIWLISSSVQPDDFAPIPSGWHKTQDLTIDDTQVRLYLTCGAADCGADLLTKQTTGQQN</sequence>
<dbReference type="GO" id="GO:0016763">
    <property type="term" value="F:pentosyltransferase activity"/>
    <property type="evidence" value="ECO:0007669"/>
    <property type="project" value="TreeGrafter"/>
</dbReference>
<keyword evidence="3" id="KW-0328">Glycosyltransferase</keyword>
<proteinExistence type="predicted"/>